<proteinExistence type="predicted"/>
<dbReference type="EMBL" id="AVPL01000011">
    <property type="protein sequence ID" value="KGN41857.1"/>
    <property type="molecule type" value="Genomic_DNA"/>
</dbReference>
<evidence type="ECO:0000256" key="1">
    <source>
        <dbReference type="SAM" id="MobiDB-lite"/>
    </source>
</evidence>
<feature type="region of interest" description="Disordered" evidence="1">
    <location>
        <begin position="1"/>
        <end position="26"/>
    </location>
</feature>
<dbReference type="AlphaFoldDB" id="A0A0A0K0J5"/>
<accession>A0A0A0K0J5</accession>
<feature type="region of interest" description="Disordered" evidence="1">
    <location>
        <begin position="40"/>
        <end position="70"/>
    </location>
</feature>
<keyword evidence="3" id="KW-1185">Reference proteome</keyword>
<comment type="caution">
    <text evidence="2">The sequence shown here is derived from an EMBL/GenBank/DDBJ whole genome shotgun (WGS) entry which is preliminary data.</text>
</comment>
<dbReference type="Proteomes" id="UP000030013">
    <property type="component" value="Unassembled WGS sequence"/>
</dbReference>
<evidence type="ECO:0000313" key="2">
    <source>
        <dbReference type="EMBL" id="KGN41857.1"/>
    </source>
</evidence>
<evidence type="ECO:0000313" key="3">
    <source>
        <dbReference type="Proteomes" id="UP000030013"/>
    </source>
</evidence>
<name>A0A0A0K0J5_9MICO</name>
<sequence length="70" mass="7734">MQFQPCDLDRAQPQPGEEDDDREVADPDVGAAVATLQQALDRVVGHRGRRQGRQTPPADRRDRGSQPQTA</sequence>
<reference evidence="2 3" key="1">
    <citation type="submission" date="2013-08" db="EMBL/GenBank/DDBJ databases">
        <title>The genome sequence of Knoellia aerolata.</title>
        <authorList>
            <person name="Zhu W."/>
            <person name="Wang G."/>
        </authorList>
    </citation>
    <scope>NUCLEOTIDE SEQUENCE [LARGE SCALE GENOMIC DNA]</scope>
    <source>
        <strain evidence="2 3">DSM 18566</strain>
    </source>
</reference>
<protein>
    <submittedName>
        <fullName evidence="2">Uncharacterized protein</fullName>
    </submittedName>
</protein>
<gene>
    <name evidence="2" type="ORF">N801_04025</name>
</gene>
<organism evidence="2 3">
    <name type="scientific">Knoellia aerolata DSM 18566</name>
    <dbReference type="NCBI Taxonomy" id="1385519"/>
    <lineage>
        <taxon>Bacteria</taxon>
        <taxon>Bacillati</taxon>
        <taxon>Actinomycetota</taxon>
        <taxon>Actinomycetes</taxon>
        <taxon>Micrococcales</taxon>
        <taxon>Intrasporangiaceae</taxon>
        <taxon>Knoellia</taxon>
    </lineage>
</organism>